<evidence type="ECO:0000256" key="2">
    <source>
        <dbReference type="ARBA" id="ARBA00010489"/>
    </source>
</evidence>
<name>A0A1Q3A920_ZYGRO</name>
<dbReference type="AlphaFoldDB" id="A0A1Q3A920"/>
<accession>A0A1Q3A920</accession>
<dbReference type="GO" id="GO:0005634">
    <property type="term" value="C:nucleus"/>
    <property type="evidence" value="ECO:0007669"/>
    <property type="project" value="UniProtKB-SubCell"/>
</dbReference>
<dbReference type="GO" id="GO:0003676">
    <property type="term" value="F:nucleic acid binding"/>
    <property type="evidence" value="ECO:0007669"/>
    <property type="project" value="InterPro"/>
</dbReference>
<keyword evidence="8" id="KW-0539">Nucleus</keyword>
<evidence type="ECO:0000256" key="7">
    <source>
        <dbReference type="ARBA" id="ARBA00022839"/>
    </source>
</evidence>
<evidence type="ECO:0000256" key="1">
    <source>
        <dbReference type="ARBA" id="ARBA00004123"/>
    </source>
</evidence>
<dbReference type="OrthoDB" id="8191639at2759"/>
<dbReference type="SMART" id="SM00479">
    <property type="entry name" value="EXOIII"/>
    <property type="match status" value="1"/>
</dbReference>
<evidence type="ECO:0000256" key="4">
    <source>
        <dbReference type="ARBA" id="ARBA00022552"/>
    </source>
</evidence>
<dbReference type="GO" id="GO:0006364">
    <property type="term" value="P:rRNA processing"/>
    <property type="evidence" value="ECO:0007669"/>
    <property type="project" value="UniProtKB-KW"/>
</dbReference>
<evidence type="ECO:0000256" key="5">
    <source>
        <dbReference type="ARBA" id="ARBA00022722"/>
    </source>
</evidence>
<dbReference type="InterPro" id="IPR037431">
    <property type="entry name" value="REX4_DEDDh_dom"/>
</dbReference>
<keyword evidence="4" id="KW-0698">rRNA processing</keyword>
<dbReference type="PANTHER" id="PTHR12801">
    <property type="entry name" value="RNA EXONUCLEASE REXO1 / RECO3 FAMILY MEMBER-RELATED"/>
    <property type="match status" value="1"/>
</dbReference>
<comment type="caution">
    <text evidence="12">The sequence shown here is derived from an EMBL/GenBank/DDBJ whole genome shotgun (WGS) entry which is preliminary data.</text>
</comment>
<feature type="region of interest" description="Disordered" evidence="10">
    <location>
        <begin position="13"/>
        <end position="42"/>
    </location>
</feature>
<comment type="subcellular location">
    <subcellularLocation>
        <location evidence="1">Nucleus</location>
    </subcellularLocation>
</comment>
<feature type="domain" description="Exonuclease" evidence="11">
    <location>
        <begin position="97"/>
        <end position="259"/>
    </location>
</feature>
<evidence type="ECO:0000313" key="13">
    <source>
        <dbReference type="Proteomes" id="UP000187013"/>
    </source>
</evidence>
<comment type="function">
    <text evidence="9">Exoribonuclease involved in ribosome biosynthesis. Involved in the processing of ITS1, the internal transcribed spacer localized between the 18S and 5.8S rRNAs.</text>
</comment>
<dbReference type="EMBL" id="BDGX01000033">
    <property type="protein sequence ID" value="GAV52249.1"/>
    <property type="molecule type" value="Genomic_DNA"/>
</dbReference>
<protein>
    <recommendedName>
        <fullName evidence="3">RNA exonuclease 4</fullName>
    </recommendedName>
</protein>
<evidence type="ECO:0000256" key="3">
    <source>
        <dbReference type="ARBA" id="ARBA00016937"/>
    </source>
</evidence>
<dbReference type="GO" id="GO:0008408">
    <property type="term" value="F:3'-5' exonuclease activity"/>
    <property type="evidence" value="ECO:0007669"/>
    <property type="project" value="InterPro"/>
</dbReference>
<feature type="compositionally biased region" description="Basic residues" evidence="10">
    <location>
        <begin position="20"/>
        <end position="30"/>
    </location>
</feature>
<dbReference type="InterPro" id="IPR012337">
    <property type="entry name" value="RNaseH-like_sf"/>
</dbReference>
<keyword evidence="6" id="KW-0378">Hydrolase</keyword>
<reference evidence="12 13" key="1">
    <citation type="submission" date="2016-08" db="EMBL/GenBank/DDBJ databases">
        <title>Draft genome sequence of allopolyploid Zygosaccharomyces rouxii.</title>
        <authorList>
            <person name="Watanabe J."/>
            <person name="Uehara K."/>
            <person name="Mogi Y."/>
            <person name="Tsukioka Y."/>
        </authorList>
    </citation>
    <scope>NUCLEOTIDE SEQUENCE [LARGE SCALE GENOMIC DNA]</scope>
    <source>
        <strain evidence="12 13">NBRC 110957</strain>
    </source>
</reference>
<dbReference type="Proteomes" id="UP000187013">
    <property type="component" value="Unassembled WGS sequence"/>
</dbReference>
<dbReference type="Gene3D" id="3.30.420.10">
    <property type="entry name" value="Ribonuclease H-like superfamily/Ribonuclease H"/>
    <property type="match status" value="1"/>
</dbReference>
<dbReference type="InterPro" id="IPR047021">
    <property type="entry name" value="REXO1/3/4-like"/>
</dbReference>
<sequence length="268" mass="30089">MVLSSNWLELQKKAGDAGIKKKKSGKKASKVAKANAKPKKEPSKVMKVVYEMNQAIRRVEEDKKQGKQPVLEVQASSKLDQLLGKDVSSTKTKDIGKFIAIDGEFVGVGPDGKENALARVSLVNYNGYVIMDEYVRPRERVVDWRTWVSGIEPKHMKVAIDYKEVQQRVADLLQDRILVGHAVAHDLSALALKHPRSMIRDTSLFTPFRKEYAEGKTPSLKKLAKHILDIDVQEAEHSSVEDAKITMLLYKSRKKEIDRFHSAKNGGA</sequence>
<dbReference type="InterPro" id="IPR013520">
    <property type="entry name" value="Ribonucl_H"/>
</dbReference>
<dbReference type="FunFam" id="3.30.420.10:FF:000007">
    <property type="entry name" value="Interferon-stimulated exonuclease gene 20"/>
    <property type="match status" value="1"/>
</dbReference>
<organism evidence="12 13">
    <name type="scientific">Zygosaccharomyces rouxii</name>
    <dbReference type="NCBI Taxonomy" id="4956"/>
    <lineage>
        <taxon>Eukaryota</taxon>
        <taxon>Fungi</taxon>
        <taxon>Dikarya</taxon>
        <taxon>Ascomycota</taxon>
        <taxon>Saccharomycotina</taxon>
        <taxon>Saccharomycetes</taxon>
        <taxon>Saccharomycetales</taxon>
        <taxon>Saccharomycetaceae</taxon>
        <taxon>Zygosaccharomyces</taxon>
    </lineage>
</organism>
<proteinExistence type="inferred from homology"/>
<comment type="similarity">
    <text evidence="2">Belongs to the REXO4 family.</text>
</comment>
<evidence type="ECO:0000259" key="11">
    <source>
        <dbReference type="SMART" id="SM00479"/>
    </source>
</evidence>
<evidence type="ECO:0000256" key="10">
    <source>
        <dbReference type="SAM" id="MobiDB-lite"/>
    </source>
</evidence>
<evidence type="ECO:0000256" key="8">
    <source>
        <dbReference type="ARBA" id="ARBA00023242"/>
    </source>
</evidence>
<evidence type="ECO:0000256" key="6">
    <source>
        <dbReference type="ARBA" id="ARBA00022801"/>
    </source>
</evidence>
<dbReference type="Pfam" id="PF00929">
    <property type="entry name" value="RNase_T"/>
    <property type="match status" value="1"/>
</dbReference>
<dbReference type="GO" id="GO:0000027">
    <property type="term" value="P:ribosomal large subunit assembly"/>
    <property type="evidence" value="ECO:0007669"/>
    <property type="project" value="TreeGrafter"/>
</dbReference>
<keyword evidence="7" id="KW-0269">Exonuclease</keyword>
<evidence type="ECO:0000313" key="12">
    <source>
        <dbReference type="EMBL" id="GAV52249.1"/>
    </source>
</evidence>
<evidence type="ECO:0000256" key="9">
    <source>
        <dbReference type="ARBA" id="ARBA00025599"/>
    </source>
</evidence>
<gene>
    <name evidence="12" type="ORF">ZYGR_0AG02400</name>
</gene>
<keyword evidence="5" id="KW-0540">Nuclease</keyword>
<dbReference type="SUPFAM" id="SSF53098">
    <property type="entry name" value="Ribonuclease H-like"/>
    <property type="match status" value="1"/>
</dbReference>
<dbReference type="InterPro" id="IPR036397">
    <property type="entry name" value="RNaseH_sf"/>
</dbReference>
<dbReference type="CDD" id="cd06144">
    <property type="entry name" value="REX4_like"/>
    <property type="match status" value="1"/>
</dbReference>
<dbReference type="PANTHER" id="PTHR12801:SF45">
    <property type="entry name" value="RNA EXONUCLEASE 4"/>
    <property type="match status" value="1"/>
</dbReference>